<evidence type="ECO:0000313" key="6">
    <source>
        <dbReference type="Proteomes" id="UP000664048"/>
    </source>
</evidence>
<sequence>MWNLKGAGTASVAGLMLFAGSIDGAYAQAAGSNVLSLGWAHVAPQTGSGPLTVSSIGGMPVNSPIEGSGAGARSSDLPAFTFEHFFTDQIGVAFLGGWPGRMQLEGRGVMNGYGVLGDTRTWAPELVLRYHFGQADGRFRPFVGVGVNYTWFTNTRVTNGAFVEQSFGPGGTATASASSSWAPVVQAGLDYQINRRWSVGVLLAYIPTDTNVTLTGRTANRQEIVSHAKVRLRPLVTYLGLAYKF</sequence>
<dbReference type="RefSeq" id="WP_046196732.1">
    <property type="nucleotide sequence ID" value="NZ_AP018357.1"/>
</dbReference>
<organism evidence="2 5">
    <name type="scientific">Burkholderia contaminans</name>
    <dbReference type="NCBI Taxonomy" id="488447"/>
    <lineage>
        <taxon>Bacteria</taxon>
        <taxon>Pseudomonadati</taxon>
        <taxon>Pseudomonadota</taxon>
        <taxon>Betaproteobacteria</taxon>
        <taxon>Burkholderiales</taxon>
        <taxon>Burkholderiaceae</taxon>
        <taxon>Burkholderia</taxon>
        <taxon>Burkholderia cepacia complex</taxon>
    </lineage>
</organism>
<dbReference type="Gene3D" id="2.40.160.20">
    <property type="match status" value="1"/>
</dbReference>
<accession>A0A1E3FIS4</accession>
<dbReference type="AlphaFoldDB" id="A0A1E3FIS4"/>
<dbReference type="EMBL" id="JAENIB010000021">
    <property type="protein sequence ID" value="MBK1934582.1"/>
    <property type="molecule type" value="Genomic_DNA"/>
</dbReference>
<dbReference type="GO" id="GO:0009279">
    <property type="term" value="C:cell outer membrane"/>
    <property type="evidence" value="ECO:0007669"/>
    <property type="project" value="UniProtKB-SubCell"/>
</dbReference>
<evidence type="ECO:0000313" key="4">
    <source>
        <dbReference type="EMBL" id="WFN21408.1"/>
    </source>
</evidence>
<gene>
    <name evidence="3" type="ORF">J4M89_33495</name>
    <name evidence="2" type="ORF">JIN94_32335</name>
    <name evidence="4" type="ORF">LXE91_22245</name>
</gene>
<protein>
    <submittedName>
        <fullName evidence="4">Autotransporter domain-containing protein</fullName>
    </submittedName>
    <submittedName>
        <fullName evidence="2">OmpW family protein</fullName>
    </submittedName>
</protein>
<evidence type="ECO:0000256" key="1">
    <source>
        <dbReference type="ARBA" id="ARBA00004442"/>
    </source>
</evidence>
<dbReference type="OrthoDB" id="9807574at2"/>
<reference evidence="2" key="1">
    <citation type="submission" date="2021-01" db="EMBL/GenBank/DDBJ databases">
        <title>Outbreak of Burkholderia contaminns endophthalmitis traced to a clinical ventilation system.</title>
        <authorList>
            <person name="Lipuma J."/>
            <person name="Spilker T."/>
            <person name="Kratholm J."/>
        </authorList>
    </citation>
    <scope>NUCLEOTIDE SEQUENCE</scope>
    <source>
        <strain evidence="2">HI4954</strain>
    </source>
</reference>
<evidence type="ECO:0000313" key="5">
    <source>
        <dbReference type="Proteomes" id="UP000611459"/>
    </source>
</evidence>
<dbReference type="GO" id="GO:0055085">
    <property type="term" value="P:transmembrane transport"/>
    <property type="evidence" value="ECO:0007669"/>
    <property type="project" value="TreeGrafter"/>
</dbReference>
<reference evidence="3 6" key="2">
    <citation type="submission" date="2021-03" db="EMBL/GenBank/DDBJ databases">
        <title>Clinical course, treatment and visual outcome of an outbreak of Burkholderia contaminans endophthalmitis following cataract surgery.</title>
        <authorList>
            <person name="Lind C."/>
            <person name="Olsen K."/>
            <person name="Angelsen N.K."/>
            <person name="Krefting E.A."/>
            <person name="Fossen K."/>
            <person name="Gravningen K."/>
            <person name="Depoorter E."/>
            <person name="Vandamme P."/>
            <person name="Bertelsen G."/>
        </authorList>
    </citation>
    <scope>NUCLEOTIDE SEQUENCE [LARGE SCALE GENOMIC DNA]</scope>
    <source>
        <strain evidence="3 6">51242556</strain>
    </source>
</reference>
<name>A0A1E3FIS4_9BURK</name>
<proteinExistence type="predicted"/>
<dbReference type="InterPro" id="IPR005618">
    <property type="entry name" value="OMPW"/>
</dbReference>
<dbReference type="Proteomes" id="UP000611459">
    <property type="component" value="Unassembled WGS sequence"/>
</dbReference>
<dbReference type="Proteomes" id="UP001220209">
    <property type="component" value="Chromosome 2"/>
</dbReference>
<evidence type="ECO:0000313" key="2">
    <source>
        <dbReference type="EMBL" id="MBK1934582.1"/>
    </source>
</evidence>
<dbReference type="GeneID" id="93188117"/>
<dbReference type="EMBL" id="JAGEMX010000017">
    <property type="protein sequence ID" value="MBO1834308.1"/>
    <property type="molecule type" value="Genomic_DNA"/>
</dbReference>
<dbReference type="InterPro" id="IPR011250">
    <property type="entry name" value="OMP/PagP_B-barrel"/>
</dbReference>
<dbReference type="Proteomes" id="UP000664048">
    <property type="component" value="Unassembled WGS sequence"/>
</dbReference>
<dbReference type="Pfam" id="PF03922">
    <property type="entry name" value="OmpW"/>
    <property type="match status" value="1"/>
</dbReference>
<dbReference type="SUPFAM" id="SSF56925">
    <property type="entry name" value="OMPA-like"/>
    <property type="match status" value="1"/>
</dbReference>
<comment type="subcellular location">
    <subcellularLocation>
        <location evidence="1">Cell outer membrane</location>
    </subcellularLocation>
</comment>
<reference evidence="4 7" key="3">
    <citation type="submission" date="2021-12" db="EMBL/GenBank/DDBJ databases">
        <title>Genomic and phenotypic characterization of three Burkholderia contaminans isolates recovered from different sources.</title>
        <authorList>
            <person name="Lopez De Volder A."/>
            <person name="Fan Y."/>
            <person name="Nunvar J."/>
            <person name="Herrera T."/>
            <person name="Timp W."/>
            <person name="Degrossi J."/>
        </authorList>
    </citation>
    <scope>NUCLEOTIDE SEQUENCE [LARGE SCALE GENOMIC DNA]</scope>
    <source>
        <strain evidence="4 7">LMG 23361</strain>
    </source>
</reference>
<dbReference type="PANTHER" id="PTHR36920">
    <property type="match status" value="1"/>
</dbReference>
<keyword evidence="6" id="KW-1185">Reference proteome</keyword>
<dbReference type="EMBL" id="CP090641">
    <property type="protein sequence ID" value="WFN21408.1"/>
    <property type="molecule type" value="Genomic_DNA"/>
</dbReference>
<dbReference type="PANTHER" id="PTHR36920:SF1">
    <property type="entry name" value="OUTER MEMBRANE PROTEIN W"/>
    <property type="match status" value="1"/>
</dbReference>
<evidence type="ECO:0000313" key="3">
    <source>
        <dbReference type="EMBL" id="MBO1834308.1"/>
    </source>
</evidence>
<evidence type="ECO:0000313" key="7">
    <source>
        <dbReference type="Proteomes" id="UP001220209"/>
    </source>
</evidence>